<name>A0A9P8CT54_9HYPO</name>
<dbReference type="RefSeq" id="XP_046121981.1">
    <property type="nucleotide sequence ID" value="XM_046258989.1"/>
</dbReference>
<dbReference type="GeneID" id="70289892"/>
<dbReference type="InterPro" id="IPR056632">
    <property type="entry name" value="DUF7730"/>
</dbReference>
<accession>A0A9P8CT54</accession>
<evidence type="ECO:0000313" key="3">
    <source>
        <dbReference type="Proteomes" id="UP000887229"/>
    </source>
</evidence>
<comment type="caution">
    <text evidence="2">The sequence shown here is derived from an EMBL/GenBank/DDBJ whole genome shotgun (WGS) entry which is preliminary data.</text>
</comment>
<dbReference type="Proteomes" id="UP000887229">
    <property type="component" value="Unassembled WGS sequence"/>
</dbReference>
<protein>
    <recommendedName>
        <fullName evidence="1">DUF7730 domain-containing protein</fullName>
    </recommendedName>
</protein>
<evidence type="ECO:0000259" key="1">
    <source>
        <dbReference type="Pfam" id="PF24864"/>
    </source>
</evidence>
<dbReference type="AlphaFoldDB" id="A0A9P8CT54"/>
<sequence length="286" mass="33150">METFGNRTMHMDLTLDHPMAAPRQQAHGDRSSRRQIRLPRVWEWGSSDCHRNAPWLKDYPKDFWRQNTPLDVDWCMKGQGRICGVWFGEKPYKCRIGAMDWLLSCRQAYEEGIHILYGTNTFFLSSDFLLAHLADYILPQRLAQMTSFEVILDLPLYKSHQSLFRPSSAALVSVLRGLSKTGMRQLYLCLHDHCLWGSLLEIDPVHILDTIDTFILSSRMESVVLEIQPHALKRLEAEAVSLPEETSRNAQPRTTYPRLWRCLDDDQGLARTQRRKCLYPLVPAPP</sequence>
<evidence type="ECO:0000313" key="2">
    <source>
        <dbReference type="EMBL" id="KAG9258057.1"/>
    </source>
</evidence>
<feature type="domain" description="DUF7730" evidence="1">
    <location>
        <begin position="93"/>
        <end position="196"/>
    </location>
</feature>
<dbReference type="EMBL" id="MU251244">
    <property type="protein sequence ID" value="KAG9258057.1"/>
    <property type="molecule type" value="Genomic_DNA"/>
</dbReference>
<gene>
    <name evidence="2" type="ORF">F5Z01DRAFT_315994</name>
</gene>
<keyword evidence="3" id="KW-1185">Reference proteome</keyword>
<organism evidence="2 3">
    <name type="scientific">Emericellopsis atlantica</name>
    <dbReference type="NCBI Taxonomy" id="2614577"/>
    <lineage>
        <taxon>Eukaryota</taxon>
        <taxon>Fungi</taxon>
        <taxon>Dikarya</taxon>
        <taxon>Ascomycota</taxon>
        <taxon>Pezizomycotina</taxon>
        <taxon>Sordariomycetes</taxon>
        <taxon>Hypocreomycetidae</taxon>
        <taxon>Hypocreales</taxon>
        <taxon>Bionectriaceae</taxon>
        <taxon>Emericellopsis</taxon>
    </lineage>
</organism>
<dbReference type="OrthoDB" id="515692at2759"/>
<dbReference type="Pfam" id="PF24864">
    <property type="entry name" value="DUF7730"/>
    <property type="match status" value="1"/>
</dbReference>
<proteinExistence type="predicted"/>
<reference evidence="2" key="1">
    <citation type="journal article" date="2021" name="IMA Fungus">
        <title>Genomic characterization of three marine fungi, including Emericellopsis atlantica sp. nov. with signatures of a generalist lifestyle and marine biomass degradation.</title>
        <authorList>
            <person name="Hagestad O.C."/>
            <person name="Hou L."/>
            <person name="Andersen J.H."/>
            <person name="Hansen E.H."/>
            <person name="Altermark B."/>
            <person name="Li C."/>
            <person name="Kuhnert E."/>
            <person name="Cox R.J."/>
            <person name="Crous P.W."/>
            <person name="Spatafora J.W."/>
            <person name="Lail K."/>
            <person name="Amirebrahimi M."/>
            <person name="Lipzen A."/>
            <person name="Pangilinan J."/>
            <person name="Andreopoulos W."/>
            <person name="Hayes R.D."/>
            <person name="Ng V."/>
            <person name="Grigoriev I.V."/>
            <person name="Jackson S.A."/>
            <person name="Sutton T.D.S."/>
            <person name="Dobson A.D.W."/>
            <person name="Rama T."/>
        </authorList>
    </citation>
    <scope>NUCLEOTIDE SEQUENCE</scope>
    <source>
        <strain evidence="2">TS7</strain>
    </source>
</reference>